<dbReference type="Proteomes" id="UP000023435">
    <property type="component" value="Unassembled WGS sequence"/>
</dbReference>
<name>A0A125MNB1_9GAMM</name>
<evidence type="ECO:0008006" key="3">
    <source>
        <dbReference type="Google" id="ProtNLM"/>
    </source>
</evidence>
<dbReference type="EMBL" id="JAJA02000001">
    <property type="protein sequence ID" value="KWS05993.1"/>
    <property type="molecule type" value="Genomic_DNA"/>
</dbReference>
<comment type="caution">
    <text evidence="1">The sequence shown here is derived from an EMBL/GenBank/DDBJ whole genome shotgun (WGS) entry which is preliminary data.</text>
</comment>
<sequence length="163" mass="17613">MHMDMNAFPDASRHDGGATELLFDDVESQVLDLANQAIGYLASEQPRQAAQHWARAIALADAGLPGDEIRFWLRSGVAEAYFQLGNDAACIHAAREARAWCLQQQAPLATLLLGQALLRSGQVDAALDALREARSLIGGDFFEALDPSLRDTIAELLAQTRAA</sequence>
<accession>A0A125MNB1</accession>
<gene>
    <name evidence="1" type="ORF">AZ78_3547</name>
</gene>
<proteinExistence type="predicted"/>
<dbReference type="SUPFAM" id="SSF48452">
    <property type="entry name" value="TPR-like"/>
    <property type="match status" value="1"/>
</dbReference>
<dbReference type="Gene3D" id="1.25.40.10">
    <property type="entry name" value="Tetratricopeptide repeat domain"/>
    <property type="match status" value="1"/>
</dbReference>
<reference evidence="1 2" key="1">
    <citation type="journal article" date="2014" name="Genome Announc.">
        <title>Draft Genome Sequence of Lysobacter capsici AZ78, a Bacterium Antagonistic to Plant-Pathogenic Oomycetes.</title>
        <authorList>
            <person name="Puopolo G."/>
            <person name="Sonego P."/>
            <person name="Engelen K."/>
            <person name="Pertot I."/>
        </authorList>
    </citation>
    <scope>NUCLEOTIDE SEQUENCE [LARGE SCALE GENOMIC DNA]</scope>
    <source>
        <strain evidence="1 2">AZ78</strain>
    </source>
</reference>
<dbReference type="AlphaFoldDB" id="A0A125MNB1"/>
<dbReference type="GeneID" id="97905660"/>
<evidence type="ECO:0000313" key="2">
    <source>
        <dbReference type="Proteomes" id="UP000023435"/>
    </source>
</evidence>
<organism evidence="1 2">
    <name type="scientific">Lysobacter capsici AZ78</name>
    <dbReference type="NCBI Taxonomy" id="1444315"/>
    <lineage>
        <taxon>Bacteria</taxon>
        <taxon>Pseudomonadati</taxon>
        <taxon>Pseudomonadota</taxon>
        <taxon>Gammaproteobacteria</taxon>
        <taxon>Lysobacterales</taxon>
        <taxon>Lysobacteraceae</taxon>
        <taxon>Lysobacter</taxon>
    </lineage>
</organism>
<dbReference type="InterPro" id="IPR011990">
    <property type="entry name" value="TPR-like_helical_dom_sf"/>
</dbReference>
<dbReference type="OrthoDB" id="6024654at2"/>
<protein>
    <recommendedName>
        <fullName evidence="3">TPR repeat protein</fullName>
    </recommendedName>
</protein>
<keyword evidence="2" id="KW-1185">Reference proteome</keyword>
<dbReference type="RefSeq" id="WP_153019132.1">
    <property type="nucleotide sequence ID" value="NZ_JAJA02000001.1"/>
</dbReference>
<evidence type="ECO:0000313" key="1">
    <source>
        <dbReference type="EMBL" id="KWS05993.1"/>
    </source>
</evidence>